<evidence type="ECO:0000313" key="12">
    <source>
        <dbReference type="Proteomes" id="UP000663828"/>
    </source>
</evidence>
<feature type="transmembrane region" description="Helical" evidence="9">
    <location>
        <begin position="325"/>
        <end position="345"/>
    </location>
</feature>
<dbReference type="InterPro" id="IPR036259">
    <property type="entry name" value="MFS_trans_sf"/>
</dbReference>
<evidence type="ECO:0000256" key="3">
    <source>
        <dbReference type="ARBA" id="ARBA00006366"/>
    </source>
</evidence>
<dbReference type="PANTHER" id="PTHR12929:SF10">
    <property type="entry name" value="RIBOFLAVIN TRANSPORTER"/>
    <property type="match status" value="1"/>
</dbReference>
<comment type="subcellular location">
    <subcellularLocation>
        <location evidence="2 9">Cell membrane</location>
        <topology evidence="2 9">Multi-pass membrane protein</topology>
    </subcellularLocation>
</comment>
<evidence type="ECO:0000313" key="11">
    <source>
        <dbReference type="EMBL" id="CAF1216846.1"/>
    </source>
</evidence>
<keyword evidence="6 9" id="KW-0812">Transmembrane</keyword>
<comment type="similarity">
    <text evidence="3 9">Belongs to the riboflavin transporter family.</text>
</comment>
<keyword evidence="4 9" id="KW-0813">Transport</keyword>
<evidence type="ECO:0000256" key="1">
    <source>
        <dbReference type="ARBA" id="ARBA00000215"/>
    </source>
</evidence>
<dbReference type="EMBL" id="CAJNOR010000083">
    <property type="protein sequence ID" value="CAF0789392.1"/>
    <property type="molecule type" value="Genomic_DNA"/>
</dbReference>
<evidence type="ECO:0000256" key="8">
    <source>
        <dbReference type="ARBA" id="ARBA00023136"/>
    </source>
</evidence>
<dbReference type="GO" id="GO:0032217">
    <property type="term" value="F:riboflavin transmembrane transporter activity"/>
    <property type="evidence" value="ECO:0007669"/>
    <property type="project" value="UniProtKB-UniRule"/>
</dbReference>
<feature type="transmembrane region" description="Helical" evidence="9">
    <location>
        <begin position="292"/>
        <end position="319"/>
    </location>
</feature>
<keyword evidence="7 9" id="KW-1133">Transmembrane helix</keyword>
<feature type="transmembrane region" description="Helical" evidence="9">
    <location>
        <begin position="25"/>
        <end position="43"/>
    </location>
</feature>
<feature type="transmembrane region" description="Helical" evidence="9">
    <location>
        <begin position="130"/>
        <end position="154"/>
    </location>
</feature>
<sequence>MIPNVAIADSIEPNHSVSQPSKMKTAQIICFALIAIMNLSSWIDLFGVFTELPLIIPLVPEGWTLPSMMLVCNCAANLLPVLVVFLRWYQGKKFSEIPYIYLIITVGIVSCFLLSLLWHKTVYLFGRERSVWLIGLVFTISLLDNTSSLVFFDYMKRFRGLYLTAAFLGEGFTGTIPTILLLLQGIGGEAICVRTSNDTLLKPTFTEPRFSVRIYMLVITGIIVASLLAFLLLRWTNIISLADAAEPANFSEETELDIVRNGEEEKSAIISTNESVQTPIAIVPKQTTEKTFLFLLCINVANSLVVYGILPSLITYIILPYGQKALYYSTFLDTIGYTTVLLLSIRHPHLSMISTIAASIVSYIIAIFLIFIATQSPCPWWADTIHGGFIIIFSHLIMALITGYVRITIGNRIKDQWSNKNGLFYFGISVQLGSALGTVPTFLMINVFDLFVAREPCHVYCIT</sequence>
<evidence type="ECO:0000256" key="2">
    <source>
        <dbReference type="ARBA" id="ARBA00004651"/>
    </source>
</evidence>
<organism evidence="10 12">
    <name type="scientific">Adineta ricciae</name>
    <name type="common">Rotifer</name>
    <dbReference type="NCBI Taxonomy" id="249248"/>
    <lineage>
        <taxon>Eukaryota</taxon>
        <taxon>Metazoa</taxon>
        <taxon>Spiralia</taxon>
        <taxon>Gnathifera</taxon>
        <taxon>Rotifera</taxon>
        <taxon>Eurotatoria</taxon>
        <taxon>Bdelloidea</taxon>
        <taxon>Adinetida</taxon>
        <taxon>Adinetidae</taxon>
        <taxon>Adineta</taxon>
    </lineage>
</organism>
<dbReference type="PANTHER" id="PTHR12929">
    <property type="entry name" value="SOLUTE CARRIER FAMILY 52"/>
    <property type="match status" value="1"/>
</dbReference>
<name>A0A813S4C8_ADIRI</name>
<feature type="transmembrane region" description="Helical" evidence="9">
    <location>
        <begin position="98"/>
        <end position="118"/>
    </location>
</feature>
<reference evidence="10" key="1">
    <citation type="submission" date="2021-02" db="EMBL/GenBank/DDBJ databases">
        <authorList>
            <person name="Nowell W R."/>
        </authorList>
    </citation>
    <scope>NUCLEOTIDE SEQUENCE</scope>
</reference>
<dbReference type="InterPro" id="IPR009357">
    <property type="entry name" value="Riboflavin_transptr"/>
</dbReference>
<feature type="transmembrane region" description="Helical" evidence="9">
    <location>
        <begin position="352"/>
        <end position="373"/>
    </location>
</feature>
<evidence type="ECO:0000256" key="4">
    <source>
        <dbReference type="ARBA" id="ARBA00022448"/>
    </source>
</evidence>
<comment type="catalytic activity">
    <reaction evidence="1 9">
        <text>riboflavin(in) = riboflavin(out)</text>
        <dbReference type="Rhea" id="RHEA:35015"/>
        <dbReference type="ChEBI" id="CHEBI:57986"/>
    </reaction>
</comment>
<evidence type="ECO:0000256" key="5">
    <source>
        <dbReference type="ARBA" id="ARBA00022475"/>
    </source>
</evidence>
<keyword evidence="8 9" id="KW-0472">Membrane</keyword>
<evidence type="ECO:0000313" key="10">
    <source>
        <dbReference type="EMBL" id="CAF0789392.1"/>
    </source>
</evidence>
<dbReference type="AlphaFoldDB" id="A0A813S4C8"/>
<keyword evidence="5 9" id="KW-1003">Cell membrane</keyword>
<proteinExistence type="inferred from homology"/>
<dbReference type="OrthoDB" id="9995836at2759"/>
<dbReference type="GO" id="GO:0005886">
    <property type="term" value="C:plasma membrane"/>
    <property type="evidence" value="ECO:0007669"/>
    <property type="project" value="UniProtKB-SubCell"/>
</dbReference>
<feature type="transmembrane region" description="Helical" evidence="9">
    <location>
        <begin position="161"/>
        <end position="183"/>
    </location>
</feature>
<feature type="transmembrane region" description="Helical" evidence="9">
    <location>
        <begin position="423"/>
        <end position="445"/>
    </location>
</feature>
<feature type="transmembrane region" description="Helical" evidence="9">
    <location>
        <begin position="214"/>
        <end position="233"/>
    </location>
</feature>
<dbReference type="Pfam" id="PF06237">
    <property type="entry name" value="SLC52_ribofla_tr"/>
    <property type="match status" value="1"/>
</dbReference>
<dbReference type="SUPFAM" id="SSF103473">
    <property type="entry name" value="MFS general substrate transporter"/>
    <property type="match status" value="1"/>
</dbReference>
<evidence type="ECO:0000256" key="6">
    <source>
        <dbReference type="ARBA" id="ARBA00022692"/>
    </source>
</evidence>
<feature type="transmembrane region" description="Helical" evidence="9">
    <location>
        <begin position="63"/>
        <end position="86"/>
    </location>
</feature>
<dbReference type="EMBL" id="CAJNOJ010000158">
    <property type="protein sequence ID" value="CAF1216846.1"/>
    <property type="molecule type" value="Genomic_DNA"/>
</dbReference>
<feature type="transmembrane region" description="Helical" evidence="9">
    <location>
        <begin position="385"/>
        <end position="402"/>
    </location>
</feature>
<comment type="caution">
    <text evidence="10">The sequence shown here is derived from an EMBL/GenBank/DDBJ whole genome shotgun (WGS) entry which is preliminary data.</text>
</comment>
<evidence type="ECO:0000256" key="7">
    <source>
        <dbReference type="ARBA" id="ARBA00022989"/>
    </source>
</evidence>
<keyword evidence="12" id="KW-1185">Reference proteome</keyword>
<comment type="function">
    <text evidence="9">Plasma membrane transporter mediating the uptake by cells of the water soluble vitamin B2/riboflavin that plays a key role in biochemical oxidation-reduction reactions of the carbohydrate, lipid, and amino acid metabolism.</text>
</comment>
<dbReference type="Proteomes" id="UP000663852">
    <property type="component" value="Unassembled WGS sequence"/>
</dbReference>
<accession>A0A813S4C8</accession>
<gene>
    <name evidence="11" type="ORF">EDS130_LOCUS26193</name>
    <name evidence="10" type="ORF">XAT740_LOCUS2400</name>
</gene>
<dbReference type="Proteomes" id="UP000663828">
    <property type="component" value="Unassembled WGS sequence"/>
</dbReference>
<protein>
    <recommendedName>
        <fullName evidence="9">Riboflavin transporter</fullName>
    </recommendedName>
</protein>
<evidence type="ECO:0000256" key="9">
    <source>
        <dbReference type="RuleBase" id="RU368035"/>
    </source>
</evidence>